<gene>
    <name evidence="2" type="ORF">GXW76_09300</name>
</gene>
<dbReference type="EMBL" id="JAAEDM010000018">
    <property type="protein sequence ID" value="MBR0671366.1"/>
    <property type="molecule type" value="Genomic_DNA"/>
</dbReference>
<feature type="transmembrane region" description="Helical" evidence="1">
    <location>
        <begin position="93"/>
        <end position="113"/>
    </location>
</feature>
<keyword evidence="1" id="KW-1133">Transmembrane helix</keyword>
<sequence length="181" mass="19540">MESQRHANGVRTRLAHELKAFAGLSLYLYVCLGAILLYRAAVAGEHRYGALPYGTAAIKALVLAKFVLIGEAARLGERLQSRRLAVAVLQRSVLFLLLLVALTAVEDVVAGQLHGRSAGQALAETLAGRQWEIAASCLLLWLVLLPYIAMQHLRAAMGADAWRRIVFGRGEASDSAGRRPG</sequence>
<reference evidence="2" key="2">
    <citation type="journal article" date="2021" name="Syst. Appl. Microbiol.">
        <title>Roseomonas hellenica sp. nov., isolated from roots of wild-growing Alkanna tinctoria.</title>
        <authorList>
            <person name="Rat A."/>
            <person name="Naranjo H.D."/>
            <person name="Lebbe L."/>
            <person name="Cnockaert M."/>
            <person name="Krigas N."/>
            <person name="Grigoriadou K."/>
            <person name="Maloupa E."/>
            <person name="Willems A."/>
        </authorList>
    </citation>
    <scope>NUCLEOTIDE SEQUENCE</scope>
    <source>
        <strain evidence="2">LMG 31231</strain>
    </source>
</reference>
<feature type="transmembrane region" description="Helical" evidence="1">
    <location>
        <begin position="21"/>
        <end position="41"/>
    </location>
</feature>
<feature type="transmembrane region" description="Helical" evidence="1">
    <location>
        <begin position="53"/>
        <end position="73"/>
    </location>
</feature>
<proteinExistence type="predicted"/>
<comment type="caution">
    <text evidence="2">The sequence shown here is derived from an EMBL/GenBank/DDBJ whole genome shotgun (WGS) entry which is preliminary data.</text>
</comment>
<evidence type="ECO:0000256" key="1">
    <source>
        <dbReference type="SAM" id="Phobius"/>
    </source>
</evidence>
<keyword evidence="1" id="KW-0812">Transmembrane</keyword>
<organism evidence="2 3">
    <name type="scientific">Neoroseomonas soli</name>
    <dbReference type="NCBI Taxonomy" id="1081025"/>
    <lineage>
        <taxon>Bacteria</taxon>
        <taxon>Pseudomonadati</taxon>
        <taxon>Pseudomonadota</taxon>
        <taxon>Alphaproteobacteria</taxon>
        <taxon>Acetobacterales</taxon>
        <taxon>Acetobacteraceae</taxon>
        <taxon>Neoroseomonas</taxon>
    </lineage>
</organism>
<protein>
    <submittedName>
        <fullName evidence="2">Uncharacterized protein</fullName>
    </submittedName>
</protein>
<feature type="transmembrane region" description="Helical" evidence="1">
    <location>
        <begin position="133"/>
        <end position="150"/>
    </location>
</feature>
<dbReference type="AlphaFoldDB" id="A0A9X9WW37"/>
<keyword evidence="1" id="KW-0472">Membrane</keyword>
<reference evidence="2" key="1">
    <citation type="submission" date="2020-01" db="EMBL/GenBank/DDBJ databases">
        <authorList>
            <person name="Rat A."/>
        </authorList>
    </citation>
    <scope>NUCLEOTIDE SEQUENCE</scope>
    <source>
        <strain evidence="2">LMG 31231</strain>
    </source>
</reference>
<keyword evidence="3" id="KW-1185">Reference proteome</keyword>
<name>A0A9X9WW37_9PROT</name>
<accession>A0A9X9WW37</accession>
<evidence type="ECO:0000313" key="3">
    <source>
        <dbReference type="Proteomes" id="UP001138751"/>
    </source>
</evidence>
<dbReference type="RefSeq" id="WP_211861741.1">
    <property type="nucleotide sequence ID" value="NZ_JAAEDM010000018.1"/>
</dbReference>
<dbReference type="Proteomes" id="UP001138751">
    <property type="component" value="Unassembled WGS sequence"/>
</dbReference>
<evidence type="ECO:0000313" key="2">
    <source>
        <dbReference type="EMBL" id="MBR0671366.1"/>
    </source>
</evidence>